<dbReference type="EMBL" id="GGFJ01014907">
    <property type="protein sequence ID" value="MBW64048.1"/>
    <property type="molecule type" value="Transcribed_RNA"/>
</dbReference>
<accession>A0A2M4CGK7</accession>
<reference evidence="1" key="1">
    <citation type="submission" date="2018-01" db="EMBL/GenBank/DDBJ databases">
        <title>An insight into the sialome of Amazonian anophelines.</title>
        <authorList>
            <person name="Ribeiro J.M."/>
            <person name="Scarpassa V."/>
            <person name="Calvo E."/>
        </authorList>
    </citation>
    <scope>NUCLEOTIDE SEQUENCE</scope>
    <source>
        <tissue evidence="1">Salivary glands</tissue>
    </source>
</reference>
<organism evidence="1">
    <name type="scientific">Anopheles marajoara</name>
    <dbReference type="NCBI Taxonomy" id="58244"/>
    <lineage>
        <taxon>Eukaryota</taxon>
        <taxon>Metazoa</taxon>
        <taxon>Ecdysozoa</taxon>
        <taxon>Arthropoda</taxon>
        <taxon>Hexapoda</taxon>
        <taxon>Insecta</taxon>
        <taxon>Pterygota</taxon>
        <taxon>Neoptera</taxon>
        <taxon>Endopterygota</taxon>
        <taxon>Diptera</taxon>
        <taxon>Nematocera</taxon>
        <taxon>Culicoidea</taxon>
        <taxon>Culicidae</taxon>
        <taxon>Anophelinae</taxon>
        <taxon>Anopheles</taxon>
    </lineage>
</organism>
<sequence length="67" mass="6865">MRTVASAAGAAAASRGVLLEWSVAKWTNGPGPPPPHCPGPRWPTFLPPTCAANAKVKASMKLASAKQ</sequence>
<protein>
    <submittedName>
        <fullName evidence="1">Putative secreted protein</fullName>
    </submittedName>
</protein>
<dbReference type="AlphaFoldDB" id="A0A2M4CGK7"/>
<name>A0A2M4CGK7_9DIPT</name>
<evidence type="ECO:0000313" key="1">
    <source>
        <dbReference type="EMBL" id="MBW64048.1"/>
    </source>
</evidence>
<proteinExistence type="predicted"/>